<reference evidence="5" key="2">
    <citation type="submission" date="2021-04" db="EMBL/GenBank/DDBJ databases">
        <authorList>
            <person name="Podell S."/>
        </authorList>
    </citation>
    <scope>NUCLEOTIDE SEQUENCE</scope>
    <source>
        <strain evidence="5">Hildebrandi</strain>
    </source>
</reference>
<name>A0A9K3PP59_9STRA</name>
<dbReference type="InterPro" id="IPR006073">
    <property type="entry name" value="GTP-bd"/>
</dbReference>
<reference evidence="5" key="1">
    <citation type="journal article" date="2021" name="Sci. Rep.">
        <title>Diploid genomic architecture of Nitzschia inconspicua, an elite biomass production diatom.</title>
        <authorList>
            <person name="Oliver A."/>
            <person name="Podell S."/>
            <person name="Pinowska A."/>
            <person name="Traller J.C."/>
            <person name="Smith S.R."/>
            <person name="McClure R."/>
            <person name="Beliaev A."/>
            <person name="Bohutskyi P."/>
            <person name="Hill E.A."/>
            <person name="Rabines A."/>
            <person name="Zheng H."/>
            <person name="Allen L.Z."/>
            <person name="Kuo A."/>
            <person name="Grigoriev I.V."/>
            <person name="Allen A.E."/>
            <person name="Hazlebeck D."/>
            <person name="Allen E.E."/>
        </authorList>
    </citation>
    <scope>NUCLEOTIDE SEQUENCE</scope>
    <source>
        <strain evidence="5">Hildebrandi</strain>
    </source>
</reference>
<accession>A0A9K3PP59</accession>
<dbReference type="GO" id="GO:0005739">
    <property type="term" value="C:mitochondrion"/>
    <property type="evidence" value="ECO:0007669"/>
    <property type="project" value="TreeGrafter"/>
</dbReference>
<evidence type="ECO:0000313" key="6">
    <source>
        <dbReference type="Proteomes" id="UP000693970"/>
    </source>
</evidence>
<evidence type="ECO:0000256" key="2">
    <source>
        <dbReference type="ARBA" id="ARBA00023134"/>
    </source>
</evidence>
<keyword evidence="1" id="KW-0547">Nucleotide-binding</keyword>
<dbReference type="OrthoDB" id="269151at2759"/>
<evidence type="ECO:0000256" key="1">
    <source>
        <dbReference type="ARBA" id="ARBA00022741"/>
    </source>
</evidence>
<proteinExistence type="predicted"/>
<dbReference type="GO" id="GO:0003924">
    <property type="term" value="F:GTPase activity"/>
    <property type="evidence" value="ECO:0007669"/>
    <property type="project" value="TreeGrafter"/>
</dbReference>
<dbReference type="PANTHER" id="PTHR45782">
    <property type="entry name" value="MITOCHONDRIAL RIBOSOME-ASSOCIATED GTPASE 1"/>
    <property type="match status" value="1"/>
</dbReference>
<evidence type="ECO:0000256" key="3">
    <source>
        <dbReference type="SAM" id="MobiDB-lite"/>
    </source>
</evidence>
<dbReference type="GO" id="GO:0032543">
    <property type="term" value="P:mitochondrial translation"/>
    <property type="evidence" value="ECO:0007669"/>
    <property type="project" value="TreeGrafter"/>
</dbReference>
<dbReference type="AlphaFoldDB" id="A0A9K3PP59"/>
<evidence type="ECO:0000313" key="5">
    <source>
        <dbReference type="EMBL" id="KAG7354358.1"/>
    </source>
</evidence>
<dbReference type="Pfam" id="PF01926">
    <property type="entry name" value="MMR_HSR1"/>
    <property type="match status" value="1"/>
</dbReference>
<feature type="compositionally biased region" description="Low complexity" evidence="3">
    <location>
        <begin position="225"/>
        <end position="234"/>
    </location>
</feature>
<dbReference type="PANTHER" id="PTHR45782:SF5">
    <property type="entry name" value="DAR GTPASE 3, CHLOROPLASTIC"/>
    <property type="match status" value="1"/>
</dbReference>
<dbReference type="CDD" id="cd01856">
    <property type="entry name" value="YlqF"/>
    <property type="match status" value="1"/>
</dbReference>
<dbReference type="Proteomes" id="UP000693970">
    <property type="component" value="Unassembled WGS sequence"/>
</dbReference>
<sequence length="566" mass="62858">MMGSLCRRSTLVEAFRLNVNNPRTTSLLSHSQQYDKRALQSCVRCTSTLTKTNGRIHSGRQQSIISPFRTTTSTILFQSQRFHDLSADEYSLLADDATYVRPVVQWYPGHIAKAERQLSETLKAVDVVVEVRDARACKATAHPRVGEWCAGRPRIVVLTHLDTVPKAAANSWRRAYETLGAERWDDAPINRQVANQAQQARDTRNQFGAPPESGGGNTKNKSKRNNNNSVNPKSTASSAVTPVEEVLFVDAKQGQGIHALHRAIFKAGAHVQERRERRGLNPRALRVGIIGYPNVGKSALINKILGRRRARTANTPGVTRSLQWIRVRADDSKVNSSGSSPSSSSAKKEFELLDSPGIIPAKMVDQSDALLLAACNCIGEAAYDNQAVAAYLCEWIKSIHIIGKEHLSAPEWRSKCKERYGFDPLKKIEIPQKDIEADPIYDYMTGEDMLFKVADNTCQGDPEDASRKIIQDFRAGRMGPISLQLAPETEEDDGQLQVPVGDTTILGRRSRDPVDQDLKRQIQQERARIALETAKERGLELPPMIEDPTRAKESSTDVGKGMFEGW</sequence>
<keyword evidence="2" id="KW-0342">GTP-binding</keyword>
<feature type="region of interest" description="Disordered" evidence="3">
    <location>
        <begin position="533"/>
        <end position="566"/>
    </location>
</feature>
<feature type="domain" description="G" evidence="4">
    <location>
        <begin position="286"/>
        <end position="363"/>
    </location>
</feature>
<gene>
    <name evidence="5" type="ORF">IV203_003714</name>
</gene>
<dbReference type="EMBL" id="JAGRRH010000016">
    <property type="protein sequence ID" value="KAG7354358.1"/>
    <property type="molecule type" value="Genomic_DNA"/>
</dbReference>
<comment type="caution">
    <text evidence="5">The sequence shown here is derived from an EMBL/GenBank/DDBJ whole genome shotgun (WGS) entry which is preliminary data.</text>
</comment>
<dbReference type="GO" id="GO:0005525">
    <property type="term" value="F:GTP binding"/>
    <property type="evidence" value="ECO:0007669"/>
    <property type="project" value="UniProtKB-KW"/>
</dbReference>
<evidence type="ECO:0000259" key="4">
    <source>
        <dbReference type="Pfam" id="PF01926"/>
    </source>
</evidence>
<organism evidence="5 6">
    <name type="scientific">Nitzschia inconspicua</name>
    <dbReference type="NCBI Taxonomy" id="303405"/>
    <lineage>
        <taxon>Eukaryota</taxon>
        <taxon>Sar</taxon>
        <taxon>Stramenopiles</taxon>
        <taxon>Ochrophyta</taxon>
        <taxon>Bacillariophyta</taxon>
        <taxon>Bacillariophyceae</taxon>
        <taxon>Bacillariophycidae</taxon>
        <taxon>Bacillariales</taxon>
        <taxon>Bacillariaceae</taxon>
        <taxon>Nitzschia</taxon>
    </lineage>
</organism>
<protein>
    <submittedName>
        <fullName evidence="5">Ras superfamily GTP-binding protein YlqF</fullName>
    </submittedName>
</protein>
<keyword evidence="6" id="KW-1185">Reference proteome</keyword>
<feature type="region of interest" description="Disordered" evidence="3">
    <location>
        <begin position="194"/>
        <end position="237"/>
    </location>
</feature>